<dbReference type="EMBL" id="OX465086">
    <property type="protein sequence ID" value="CAI9259985.1"/>
    <property type="molecule type" value="Genomic_DNA"/>
</dbReference>
<gene>
    <name evidence="1" type="ORF">LSALG_LOCUS839</name>
</gene>
<sequence>MVPMIVLKVEIEGTGGQGGNFDLQKMKWAAEVILNFEGHRQEKLTGKVKNDQYPDTFCRYSTIVFQQKKKGRPIAARERAGEALLSVSRITHSRADGAVFRRVGRSPLPFPEPAPSDLITNASLHVRKDPWLMKRKRVC</sequence>
<organism evidence="1 2">
    <name type="scientific">Lactuca saligna</name>
    <name type="common">Willowleaf lettuce</name>
    <dbReference type="NCBI Taxonomy" id="75948"/>
    <lineage>
        <taxon>Eukaryota</taxon>
        <taxon>Viridiplantae</taxon>
        <taxon>Streptophyta</taxon>
        <taxon>Embryophyta</taxon>
        <taxon>Tracheophyta</taxon>
        <taxon>Spermatophyta</taxon>
        <taxon>Magnoliopsida</taxon>
        <taxon>eudicotyledons</taxon>
        <taxon>Gunneridae</taxon>
        <taxon>Pentapetalae</taxon>
        <taxon>asterids</taxon>
        <taxon>campanulids</taxon>
        <taxon>Asterales</taxon>
        <taxon>Asteraceae</taxon>
        <taxon>Cichorioideae</taxon>
        <taxon>Cichorieae</taxon>
        <taxon>Lactucinae</taxon>
        <taxon>Lactuca</taxon>
    </lineage>
</organism>
<dbReference type="Proteomes" id="UP001177003">
    <property type="component" value="Chromosome 0"/>
</dbReference>
<evidence type="ECO:0000313" key="1">
    <source>
        <dbReference type="EMBL" id="CAI9259985.1"/>
    </source>
</evidence>
<keyword evidence="2" id="KW-1185">Reference proteome</keyword>
<proteinExistence type="predicted"/>
<evidence type="ECO:0000313" key="2">
    <source>
        <dbReference type="Proteomes" id="UP001177003"/>
    </source>
</evidence>
<accession>A0AA35UWE2</accession>
<reference evidence="1" key="1">
    <citation type="submission" date="2023-04" db="EMBL/GenBank/DDBJ databases">
        <authorList>
            <person name="Vijverberg K."/>
            <person name="Xiong W."/>
            <person name="Schranz E."/>
        </authorList>
    </citation>
    <scope>NUCLEOTIDE SEQUENCE</scope>
</reference>
<name>A0AA35UWE2_LACSI</name>
<protein>
    <submittedName>
        <fullName evidence="1">Uncharacterized protein</fullName>
    </submittedName>
</protein>
<dbReference type="AlphaFoldDB" id="A0AA35UWE2"/>